<protein>
    <recommendedName>
        <fullName evidence="5">Big-1 domain-containing protein</fullName>
    </recommendedName>
</protein>
<dbReference type="GO" id="GO:0005975">
    <property type="term" value="P:carbohydrate metabolic process"/>
    <property type="evidence" value="ECO:0007669"/>
    <property type="project" value="UniProtKB-ARBA"/>
</dbReference>
<name>A0A7Y9E470_9ACTN</name>
<comment type="caution">
    <text evidence="3">The sequence shown here is derived from an EMBL/GenBank/DDBJ whole genome shotgun (WGS) entry which is preliminary data.</text>
</comment>
<feature type="region of interest" description="Disordered" evidence="1">
    <location>
        <begin position="830"/>
        <end position="892"/>
    </location>
</feature>
<evidence type="ECO:0000256" key="2">
    <source>
        <dbReference type="SAM" id="SignalP"/>
    </source>
</evidence>
<reference evidence="3 4" key="1">
    <citation type="submission" date="2020-07" db="EMBL/GenBank/DDBJ databases">
        <title>Sequencing the genomes of 1000 actinobacteria strains.</title>
        <authorList>
            <person name="Klenk H.-P."/>
        </authorList>
    </citation>
    <scope>NUCLEOTIDE SEQUENCE [LARGE SCALE GENOMIC DNA]</scope>
    <source>
        <strain evidence="3 4">DSM 21350</strain>
    </source>
</reference>
<proteinExistence type="predicted"/>
<dbReference type="RefSeq" id="WP_179662622.1">
    <property type="nucleotide sequence ID" value="NZ_JACCBG010000001.1"/>
</dbReference>
<dbReference type="InterPro" id="IPR008964">
    <property type="entry name" value="Invasin/intimin_cell_adhesion"/>
</dbReference>
<dbReference type="Gene3D" id="2.60.40.10">
    <property type="entry name" value="Immunoglobulins"/>
    <property type="match status" value="1"/>
</dbReference>
<dbReference type="EMBL" id="JACCBG010000001">
    <property type="protein sequence ID" value="NYD40785.1"/>
    <property type="molecule type" value="Genomic_DNA"/>
</dbReference>
<feature type="chain" id="PRO_5038621669" description="Big-1 domain-containing protein" evidence="2">
    <location>
        <begin position="19"/>
        <end position="1476"/>
    </location>
</feature>
<dbReference type="SUPFAM" id="SSF49373">
    <property type="entry name" value="Invasin/intimin cell-adhesion fragments"/>
    <property type="match status" value="1"/>
</dbReference>
<evidence type="ECO:0000313" key="4">
    <source>
        <dbReference type="Proteomes" id="UP000535511"/>
    </source>
</evidence>
<dbReference type="Proteomes" id="UP000535511">
    <property type="component" value="Unassembled WGS sequence"/>
</dbReference>
<keyword evidence="4" id="KW-1185">Reference proteome</keyword>
<gene>
    <name evidence="3" type="ORF">BJZ21_000868</name>
</gene>
<feature type="signal peptide" evidence="2">
    <location>
        <begin position="1"/>
        <end position="18"/>
    </location>
</feature>
<accession>A0A7Y9E470</accession>
<organism evidence="3 4">
    <name type="scientific">Nocardioides panaciterrulae</name>
    <dbReference type="NCBI Taxonomy" id="661492"/>
    <lineage>
        <taxon>Bacteria</taxon>
        <taxon>Bacillati</taxon>
        <taxon>Actinomycetota</taxon>
        <taxon>Actinomycetes</taxon>
        <taxon>Propionibacteriales</taxon>
        <taxon>Nocardioidaceae</taxon>
        <taxon>Nocardioides</taxon>
    </lineage>
</organism>
<evidence type="ECO:0008006" key="5">
    <source>
        <dbReference type="Google" id="ProtNLM"/>
    </source>
</evidence>
<evidence type="ECO:0000313" key="3">
    <source>
        <dbReference type="EMBL" id="NYD40785.1"/>
    </source>
</evidence>
<sequence length="1476" mass="151639">MLAMLAGLLVLLAPPALAGPVDAGWTASGPGTVTTVSDGSRAAASMTYDLETAGQSPRSWEFTTTATPASADGPVTVPWTWQGLHAWFQVTAGLQMVVNGQMVGTLVSAGPTSCCSSPSNGFLYGGAATFHVSAGDTYGFRLSGSNGDLNNFLRGTFTLSTKPYVDATIGTDNRQWLGAADLPEGGVDGTLAEPGEARWFRFPVVPGQHVSVDLGHLPADYDVALYGDIGAAFQSLTGGDDVTRLAATSAAGAPGPGSQVPSYPDAVTTVPTNASELPSTTFAPRIYAPRIYAPRIYAPRIYAPRIYAPRIYAPRIYAPDSFVPSLDSDAAFRDAFSAAQDQALLAVSANTGTGEETVSAGTGNTDGYFYVRVQGHTDRVADPDHAFHLGRTVSGGEDCAGLQDHATTPTLAPTRDDARTVIVTDTTRLGLTDGTDTAAFLDSLGSLAGATDGVVVDVADSARVQALQTQAAAHVDCPYAVDLVASAIKDVVDSYRNAGSRYVVIAGGDDVIPFFRYPDVSGLGEESLFEPPLQDNSTAGQSLVQDQVLSQDAYGTDTEVTIGGVTLPVPDLAVGRLVKTPDEIESTVQHYLGLSGGKLPAPTASLVTGYDFLADAAHRVGDEFRAALPGGTNDQLIAESGAPRSTSWTGTDLEHALLDQHHDLVYLAGHFSANDTLAADFETTFDASLLDPTADGGVRAEKLADTVVLSAGCHSGYNIVDGAAVPDRTNTYDWTERMAQQHTVLVGGTGYQYGDSDFLEYSERVYLDLARRLHEGPAAGTAAPVAVGSALALAKQDYLASLGTVTGIDQKAMLEATLYGLPMTGFDAPGRSPLGTDASHVSPDPVTGGPGRTLGLGVDDLQVSTRTDPGAKPSGAGPGLPGQLTWRNGADGVSVQPGAPALPKQVEDVTVAGQVLRGVGFRGGDYTDTTGVLPLTGAPAIEGSTPNTTFESDAFFPQRLAAPNYFGALGASGRTSLILSPAQYRSDPGGALTDTERDYSGLDLRLFYSDAATTSYGRNRPSLAAAPAIGGVHGTVDGGVVTFSATVTGDPSAGVQEVWVTWTGSGDDSDHGQWRSVDLVQDPADSTHWSGTLPLPSGQSWQGIRFLVQAANGVGAVGLDTADGDGYRVTAARADDATVALRTGDPGVGSPLGVTGVVTDAAGQGVADRTVRFTVSRAGTGLFEYAAATAADGSVELALPPDQQPPSGRLQVRADLVDDAGAVTSSASTEVVLAGVGIDTGPAYLTTPAGTAYPAEHPLTATLTDARGPVAGVPVTFTLPAPGPGTPGATFPGGATRASVLTDEEGVATAPAATAGPAVGTFPATVSADGATDAVVAMAGQYDVAPFDDPIAGDGPTTRKLDATLPVRTTLRLADGSRLSDAAAAALVRAGRVQVRWREVGGTGAWRADTDVTRYDERAHELHANLKGRSLGLERGHRYDVELRVLPGPTDLVPPGADPVGGGFDLGSGGFVLRVE</sequence>
<dbReference type="InterPro" id="IPR013783">
    <property type="entry name" value="Ig-like_fold"/>
</dbReference>
<keyword evidence="2" id="KW-0732">Signal</keyword>
<evidence type="ECO:0000256" key="1">
    <source>
        <dbReference type="SAM" id="MobiDB-lite"/>
    </source>
</evidence>